<proteinExistence type="inferred from homology"/>
<protein>
    <recommendedName>
        <fullName evidence="3">FAD assembly factor SdhE</fullName>
    </recommendedName>
</protein>
<accession>A0A2V1GWH7</accession>
<keyword evidence="5" id="KW-0143">Chaperone</keyword>
<evidence type="ECO:0000256" key="3">
    <source>
        <dbReference type="ARBA" id="ARBA00019418"/>
    </source>
</evidence>
<dbReference type="OrthoDB" id="9180899at2"/>
<evidence type="ECO:0000256" key="5">
    <source>
        <dbReference type="ARBA" id="ARBA00023186"/>
    </source>
</evidence>
<evidence type="ECO:0000256" key="4">
    <source>
        <dbReference type="ARBA" id="ARBA00022490"/>
    </source>
</evidence>
<dbReference type="InterPro" id="IPR036714">
    <property type="entry name" value="SDH_sf"/>
</dbReference>
<dbReference type="EMBL" id="QDDL01000011">
    <property type="protein sequence ID" value="PVZ65002.1"/>
    <property type="molecule type" value="Genomic_DNA"/>
</dbReference>
<dbReference type="Proteomes" id="UP000244906">
    <property type="component" value="Unassembled WGS sequence"/>
</dbReference>
<sequence length="66" mass="7729">MLELDVLLQPFCDEVFDTLPLAQQQTFARLLDQEDPDLFGWLMQHSRSEDAQLQAMIEIILQRVQP</sequence>
<dbReference type="SUPFAM" id="SSF109910">
    <property type="entry name" value="YgfY-like"/>
    <property type="match status" value="1"/>
</dbReference>
<dbReference type="PANTHER" id="PTHR39585">
    <property type="entry name" value="FAD ASSEMBLY FACTOR SDHE"/>
    <property type="match status" value="1"/>
</dbReference>
<comment type="similarity">
    <text evidence="2">Belongs to the SdhE FAD assembly factor family.</text>
</comment>
<evidence type="ECO:0000313" key="6">
    <source>
        <dbReference type="EMBL" id="PVZ65002.1"/>
    </source>
</evidence>
<keyword evidence="7" id="KW-1185">Reference proteome</keyword>
<comment type="subcellular location">
    <subcellularLocation>
        <location evidence="1">Cytoplasm</location>
    </subcellularLocation>
</comment>
<evidence type="ECO:0000256" key="2">
    <source>
        <dbReference type="ARBA" id="ARBA00008571"/>
    </source>
</evidence>
<dbReference type="GO" id="GO:0006105">
    <property type="term" value="P:succinate metabolic process"/>
    <property type="evidence" value="ECO:0007669"/>
    <property type="project" value="TreeGrafter"/>
</dbReference>
<dbReference type="AlphaFoldDB" id="A0A2V1GWH7"/>
<name>A0A2V1GWH7_9GAMM</name>
<evidence type="ECO:0000256" key="1">
    <source>
        <dbReference type="ARBA" id="ARBA00004496"/>
    </source>
</evidence>
<dbReference type="InterPro" id="IPR005631">
    <property type="entry name" value="SDH"/>
</dbReference>
<evidence type="ECO:0000313" key="7">
    <source>
        <dbReference type="Proteomes" id="UP000244906"/>
    </source>
</evidence>
<reference evidence="6 7" key="1">
    <citation type="submission" date="2018-04" db="EMBL/GenBank/DDBJ databases">
        <title>Thalassorhabdus spongiae gen. nov., sp. nov., isolated from a marine sponge in South-West Iceland.</title>
        <authorList>
            <person name="Knobloch S."/>
            <person name="Daussin A."/>
            <person name="Johannsson R."/>
            <person name="Marteinsson V.T."/>
        </authorList>
    </citation>
    <scope>NUCLEOTIDE SEQUENCE [LARGE SCALE GENOMIC DNA]</scope>
    <source>
        <strain evidence="6 7">Hp12</strain>
    </source>
</reference>
<comment type="caution">
    <text evidence="6">The sequence shown here is derived from an EMBL/GenBank/DDBJ whole genome shotgun (WGS) entry which is preliminary data.</text>
</comment>
<dbReference type="Gene3D" id="1.10.150.250">
    <property type="entry name" value="Flavinator of succinate dehydrogenase"/>
    <property type="match status" value="1"/>
</dbReference>
<gene>
    <name evidence="6" type="ORF">DC094_18955</name>
</gene>
<dbReference type="Pfam" id="PF03937">
    <property type="entry name" value="Sdh5"/>
    <property type="match status" value="1"/>
</dbReference>
<dbReference type="PANTHER" id="PTHR39585:SF1">
    <property type="entry name" value="FAD ASSEMBLY FACTOR SDHE"/>
    <property type="match status" value="1"/>
</dbReference>
<dbReference type="GO" id="GO:0005737">
    <property type="term" value="C:cytoplasm"/>
    <property type="evidence" value="ECO:0007669"/>
    <property type="project" value="UniProtKB-SubCell"/>
</dbReference>
<organism evidence="6 7">
    <name type="scientific">Pelagibaculum spongiae</name>
    <dbReference type="NCBI Taxonomy" id="2080658"/>
    <lineage>
        <taxon>Bacteria</taxon>
        <taxon>Pseudomonadati</taxon>
        <taxon>Pseudomonadota</taxon>
        <taxon>Gammaproteobacteria</taxon>
        <taxon>Oceanospirillales</taxon>
        <taxon>Pelagibaculum</taxon>
    </lineage>
</organism>
<keyword evidence="4" id="KW-0963">Cytoplasm</keyword>
<dbReference type="InterPro" id="IPR050531">
    <property type="entry name" value="SdhE_FAD_assembly_factor"/>
</dbReference>